<dbReference type="InterPro" id="IPR001568">
    <property type="entry name" value="RNase_T2-like"/>
</dbReference>
<dbReference type="Pfam" id="PF00445">
    <property type="entry name" value="Ribonuclease_T2"/>
    <property type="match status" value="1"/>
</dbReference>
<comment type="similarity">
    <text evidence="1 2">Belongs to the RNase T2 family.</text>
</comment>
<evidence type="ECO:0000256" key="2">
    <source>
        <dbReference type="RuleBase" id="RU004328"/>
    </source>
</evidence>
<dbReference type="InterPro" id="IPR018188">
    <property type="entry name" value="RNase_T2_His_AS_1"/>
</dbReference>
<organism evidence="4 5">
    <name type="scientific">Kaistia dalseonensis</name>
    <dbReference type="NCBI Taxonomy" id="410840"/>
    <lineage>
        <taxon>Bacteria</taxon>
        <taxon>Pseudomonadati</taxon>
        <taxon>Pseudomonadota</taxon>
        <taxon>Alphaproteobacteria</taxon>
        <taxon>Hyphomicrobiales</taxon>
        <taxon>Kaistiaceae</taxon>
        <taxon>Kaistia</taxon>
    </lineage>
</organism>
<dbReference type="InterPro" id="IPR036430">
    <property type="entry name" value="RNase_T2-like_sf"/>
</dbReference>
<dbReference type="Gene3D" id="3.90.730.10">
    <property type="entry name" value="Ribonuclease T2-like"/>
    <property type="match status" value="1"/>
</dbReference>
<feature type="signal peptide" evidence="3">
    <location>
        <begin position="1"/>
        <end position="28"/>
    </location>
</feature>
<keyword evidence="5" id="KW-1185">Reference proteome</keyword>
<evidence type="ECO:0000313" key="4">
    <source>
        <dbReference type="EMBL" id="MDQ0435798.1"/>
    </source>
</evidence>
<dbReference type="PANTHER" id="PTHR11240">
    <property type="entry name" value="RIBONUCLEASE T2"/>
    <property type="match status" value="1"/>
</dbReference>
<dbReference type="EMBL" id="JAUSVO010000001">
    <property type="protein sequence ID" value="MDQ0435798.1"/>
    <property type="molecule type" value="Genomic_DNA"/>
</dbReference>
<dbReference type="PANTHER" id="PTHR11240:SF22">
    <property type="entry name" value="RIBONUCLEASE T2"/>
    <property type="match status" value="1"/>
</dbReference>
<protein>
    <submittedName>
        <fullName evidence="4">Ribonuclease T2</fullName>
        <ecNumber evidence="4">4.6.1.19</ecNumber>
    </submittedName>
</protein>
<dbReference type="GO" id="GO:0033897">
    <property type="term" value="F:ribonuclease T2 activity"/>
    <property type="evidence" value="ECO:0007669"/>
    <property type="project" value="UniProtKB-EC"/>
</dbReference>
<sequence>MSPRWRCWIETGWRALFCALLVSFSAVAARADTPGDFDFYVLSLSWSPTYCQDQGRMDRVQCGGRPFAFVVHGLWPQYERGYPRDCPSNLQNFVPRDTVARMLDIMPSPSLIRHEWQQHGTCTGLSQPAYFELVRRAKAAITIPETFVDPTDYLDVSPASVEGAFIAANPGLRKDGIAVACDSRRLKEVRICLTRDLRFRSCPEVDRGACRRDRLVMPPVR</sequence>
<proteinExistence type="inferred from homology"/>
<evidence type="ECO:0000313" key="5">
    <source>
        <dbReference type="Proteomes" id="UP001241603"/>
    </source>
</evidence>
<dbReference type="EC" id="4.6.1.19" evidence="4"/>
<dbReference type="Proteomes" id="UP001241603">
    <property type="component" value="Unassembled WGS sequence"/>
</dbReference>
<gene>
    <name evidence="4" type="ORF">QO014_000168</name>
</gene>
<evidence type="ECO:0000256" key="1">
    <source>
        <dbReference type="ARBA" id="ARBA00007469"/>
    </source>
</evidence>
<reference evidence="4 5" key="1">
    <citation type="submission" date="2023-07" db="EMBL/GenBank/DDBJ databases">
        <title>Genomic Encyclopedia of Type Strains, Phase IV (KMG-IV): sequencing the most valuable type-strain genomes for metagenomic binning, comparative biology and taxonomic classification.</title>
        <authorList>
            <person name="Goeker M."/>
        </authorList>
    </citation>
    <scope>NUCLEOTIDE SEQUENCE [LARGE SCALE GENOMIC DNA]</scope>
    <source>
        <strain evidence="4 5">B6-8</strain>
    </source>
</reference>
<accession>A0ABU0H0H0</accession>
<keyword evidence="4" id="KW-0456">Lyase</keyword>
<evidence type="ECO:0000256" key="3">
    <source>
        <dbReference type="SAM" id="SignalP"/>
    </source>
</evidence>
<dbReference type="PROSITE" id="PS00530">
    <property type="entry name" value="RNASE_T2_1"/>
    <property type="match status" value="1"/>
</dbReference>
<name>A0ABU0H0H0_9HYPH</name>
<dbReference type="SUPFAM" id="SSF55895">
    <property type="entry name" value="Ribonuclease Rh-like"/>
    <property type="match status" value="1"/>
</dbReference>
<dbReference type="InterPro" id="IPR039378">
    <property type="entry name" value="RNase_T2_prok"/>
</dbReference>
<comment type="caution">
    <text evidence="4">The sequence shown here is derived from an EMBL/GenBank/DDBJ whole genome shotgun (WGS) entry which is preliminary data.</text>
</comment>
<keyword evidence="3" id="KW-0732">Signal</keyword>
<feature type="chain" id="PRO_5046273582" evidence="3">
    <location>
        <begin position="29"/>
        <end position="221"/>
    </location>
</feature>
<dbReference type="CDD" id="cd01062">
    <property type="entry name" value="RNase_T2_prok"/>
    <property type="match status" value="1"/>
</dbReference>